<keyword evidence="5 7" id="KW-1133">Transmembrane helix</keyword>
<keyword evidence="4 7" id="KW-0812">Transmembrane</keyword>
<feature type="transmembrane region" description="Helical" evidence="7">
    <location>
        <begin position="220"/>
        <end position="241"/>
    </location>
</feature>
<evidence type="ECO:0000256" key="2">
    <source>
        <dbReference type="ARBA" id="ARBA00007362"/>
    </source>
</evidence>
<feature type="transmembrane region" description="Helical" evidence="7">
    <location>
        <begin position="74"/>
        <end position="90"/>
    </location>
</feature>
<feature type="transmembrane region" description="Helical" evidence="7">
    <location>
        <begin position="102"/>
        <end position="122"/>
    </location>
</feature>
<dbReference type="InterPro" id="IPR000620">
    <property type="entry name" value="EamA_dom"/>
</dbReference>
<dbReference type="GO" id="GO:0005886">
    <property type="term" value="C:plasma membrane"/>
    <property type="evidence" value="ECO:0007669"/>
    <property type="project" value="UniProtKB-SubCell"/>
</dbReference>
<feature type="transmembrane region" description="Helical" evidence="7">
    <location>
        <begin position="275"/>
        <end position="294"/>
    </location>
</feature>
<comment type="subcellular location">
    <subcellularLocation>
        <location evidence="1">Cell membrane</location>
        <topology evidence="1">Multi-pass membrane protein</topology>
    </subcellularLocation>
</comment>
<dbReference type="InterPro" id="IPR037185">
    <property type="entry name" value="EmrE-like"/>
</dbReference>
<proteinExistence type="inferred from homology"/>
<feature type="domain" description="EamA" evidence="8">
    <location>
        <begin position="159"/>
        <end position="293"/>
    </location>
</feature>
<dbReference type="AlphaFoldDB" id="A0AAW7ZEV1"/>
<sequence length="311" mass="34463">MKINIKNREYLLANLAIAIAVIFWGVSFISTKIAVAEVPPTTLALVRFIIASVALGLLLKKVEPTSKVDKRDRPKMVLGGLLGITFYFYFENLGIKLTTVVNASLIVTIVPLVAILLDVLFFKSRLTTLKLLAALIAIVGTYLSVTANGQIDFSSTNFKGNLLMICAMLCWVFYTLVNKSLQRKYSGICMTTYQTIYGTLCLIPLSLLEYQEWRLFSLTTLGHILFLAFCCSVGCYILYMYALKHLDVAITTVYLNLVPVIGVVCGFLILNEAVLPIQLIGGLLTFFAIIVVNMDGLVQRRQLSSTNVEKC</sequence>
<evidence type="ECO:0000313" key="10">
    <source>
        <dbReference type="Proteomes" id="UP001172911"/>
    </source>
</evidence>
<reference evidence="9" key="1">
    <citation type="journal article" date="2023" name="J. Hazard. Mater.">
        <title>Anaerobic biodegradation of pyrene and benzo[a]pyrene by a new sulfate-reducing Desulforamulus aquiferis strain DSA.</title>
        <authorList>
            <person name="Zhang Z."/>
            <person name="Sun J."/>
            <person name="Gong X."/>
            <person name="Wang C."/>
            <person name="Wang H."/>
        </authorList>
    </citation>
    <scope>NUCLEOTIDE SEQUENCE</scope>
    <source>
        <strain evidence="9">DSA</strain>
    </source>
</reference>
<dbReference type="RefSeq" id="WP_304542447.1">
    <property type="nucleotide sequence ID" value="NZ_JARPTC010000012.1"/>
</dbReference>
<gene>
    <name evidence="9" type="ORF">P6N53_08755</name>
</gene>
<reference evidence="9" key="2">
    <citation type="submission" date="2023-03" db="EMBL/GenBank/DDBJ databases">
        <authorList>
            <person name="Zhang Z."/>
        </authorList>
    </citation>
    <scope>NUCLEOTIDE SEQUENCE</scope>
    <source>
        <strain evidence="9">DSA</strain>
    </source>
</reference>
<dbReference type="InterPro" id="IPR050638">
    <property type="entry name" value="AA-Vitamin_Transporters"/>
</dbReference>
<evidence type="ECO:0000256" key="4">
    <source>
        <dbReference type="ARBA" id="ARBA00022692"/>
    </source>
</evidence>
<name>A0AAW7ZEV1_9FIRM</name>
<keyword evidence="6 7" id="KW-0472">Membrane</keyword>
<protein>
    <submittedName>
        <fullName evidence="9">DMT family transporter</fullName>
    </submittedName>
</protein>
<evidence type="ECO:0000313" key="9">
    <source>
        <dbReference type="EMBL" id="MDO7787305.1"/>
    </source>
</evidence>
<feature type="transmembrane region" description="Helical" evidence="7">
    <location>
        <begin position="188"/>
        <end position="208"/>
    </location>
</feature>
<keyword evidence="10" id="KW-1185">Reference proteome</keyword>
<dbReference type="PANTHER" id="PTHR32322:SF18">
    <property type="entry name" value="S-ADENOSYLMETHIONINE_S-ADENOSYLHOMOCYSTEINE TRANSPORTER"/>
    <property type="match status" value="1"/>
</dbReference>
<feature type="domain" description="EamA" evidence="8">
    <location>
        <begin position="13"/>
        <end position="145"/>
    </location>
</feature>
<evidence type="ECO:0000256" key="5">
    <source>
        <dbReference type="ARBA" id="ARBA00022989"/>
    </source>
</evidence>
<dbReference type="PANTHER" id="PTHR32322">
    <property type="entry name" value="INNER MEMBRANE TRANSPORTER"/>
    <property type="match status" value="1"/>
</dbReference>
<feature type="transmembrane region" description="Helical" evidence="7">
    <location>
        <begin position="129"/>
        <end position="146"/>
    </location>
</feature>
<feature type="transmembrane region" description="Helical" evidence="7">
    <location>
        <begin position="158"/>
        <end position="176"/>
    </location>
</feature>
<dbReference type="Pfam" id="PF00892">
    <property type="entry name" value="EamA"/>
    <property type="match status" value="2"/>
</dbReference>
<organism evidence="9 10">
    <name type="scientific">Desulforamulus aquiferis</name>
    <dbReference type="NCBI Taxonomy" id="1397668"/>
    <lineage>
        <taxon>Bacteria</taxon>
        <taxon>Bacillati</taxon>
        <taxon>Bacillota</taxon>
        <taxon>Clostridia</taxon>
        <taxon>Eubacteriales</taxon>
        <taxon>Peptococcaceae</taxon>
        <taxon>Desulforamulus</taxon>
    </lineage>
</organism>
<dbReference type="Gene3D" id="1.10.3730.20">
    <property type="match status" value="1"/>
</dbReference>
<feature type="transmembrane region" description="Helical" evidence="7">
    <location>
        <begin position="12"/>
        <end position="30"/>
    </location>
</feature>
<evidence type="ECO:0000259" key="8">
    <source>
        <dbReference type="Pfam" id="PF00892"/>
    </source>
</evidence>
<comment type="similarity">
    <text evidence="2">Belongs to the EamA transporter family.</text>
</comment>
<dbReference type="EMBL" id="JARPTC010000012">
    <property type="protein sequence ID" value="MDO7787305.1"/>
    <property type="molecule type" value="Genomic_DNA"/>
</dbReference>
<evidence type="ECO:0000256" key="6">
    <source>
        <dbReference type="ARBA" id="ARBA00023136"/>
    </source>
</evidence>
<keyword evidence="3" id="KW-1003">Cell membrane</keyword>
<evidence type="ECO:0000256" key="1">
    <source>
        <dbReference type="ARBA" id="ARBA00004651"/>
    </source>
</evidence>
<dbReference type="Proteomes" id="UP001172911">
    <property type="component" value="Unassembled WGS sequence"/>
</dbReference>
<evidence type="ECO:0000256" key="3">
    <source>
        <dbReference type="ARBA" id="ARBA00022475"/>
    </source>
</evidence>
<comment type="caution">
    <text evidence="9">The sequence shown here is derived from an EMBL/GenBank/DDBJ whole genome shotgun (WGS) entry which is preliminary data.</text>
</comment>
<accession>A0AAW7ZEV1</accession>
<dbReference type="SUPFAM" id="SSF103481">
    <property type="entry name" value="Multidrug resistance efflux transporter EmrE"/>
    <property type="match status" value="2"/>
</dbReference>
<feature type="transmembrane region" description="Helical" evidence="7">
    <location>
        <begin position="248"/>
        <end position="269"/>
    </location>
</feature>
<feature type="transmembrane region" description="Helical" evidence="7">
    <location>
        <begin position="42"/>
        <end position="62"/>
    </location>
</feature>
<evidence type="ECO:0000256" key="7">
    <source>
        <dbReference type="SAM" id="Phobius"/>
    </source>
</evidence>